<evidence type="ECO:0000313" key="3">
    <source>
        <dbReference type="EMBL" id="CAF5207208.1"/>
    </source>
</evidence>
<organism evidence="2 4">
    <name type="scientific">Rotaria magnacalcarata</name>
    <dbReference type="NCBI Taxonomy" id="392030"/>
    <lineage>
        <taxon>Eukaryota</taxon>
        <taxon>Metazoa</taxon>
        <taxon>Spiralia</taxon>
        <taxon>Gnathifera</taxon>
        <taxon>Rotifera</taxon>
        <taxon>Eurotatoria</taxon>
        <taxon>Bdelloidea</taxon>
        <taxon>Philodinida</taxon>
        <taxon>Philodinidae</taxon>
        <taxon>Rotaria</taxon>
    </lineage>
</organism>
<sequence length="50" mass="5518">MILTDHSHGHETTRRHGVDFPSEQSTAPSRINRQTSIGHQSLSHDILSAA</sequence>
<comment type="caution">
    <text evidence="2">The sequence shown here is derived from an EMBL/GenBank/DDBJ whole genome shotgun (WGS) entry which is preliminary data.</text>
</comment>
<evidence type="ECO:0000313" key="4">
    <source>
        <dbReference type="Proteomes" id="UP000681967"/>
    </source>
</evidence>
<feature type="compositionally biased region" description="Polar residues" evidence="1">
    <location>
        <begin position="22"/>
        <end position="43"/>
    </location>
</feature>
<dbReference type="EMBL" id="CAJOBH010214512">
    <property type="protein sequence ID" value="CAF5018726.1"/>
    <property type="molecule type" value="Genomic_DNA"/>
</dbReference>
<dbReference type="AlphaFoldDB" id="A0A8S3DH88"/>
<accession>A0A8S3DH88</accession>
<dbReference type="EMBL" id="CAJOBJ010350216">
    <property type="protein sequence ID" value="CAF5207208.1"/>
    <property type="molecule type" value="Genomic_DNA"/>
</dbReference>
<evidence type="ECO:0000313" key="2">
    <source>
        <dbReference type="EMBL" id="CAF5018726.1"/>
    </source>
</evidence>
<evidence type="ECO:0000256" key="1">
    <source>
        <dbReference type="SAM" id="MobiDB-lite"/>
    </source>
</evidence>
<reference evidence="2" key="1">
    <citation type="submission" date="2021-02" db="EMBL/GenBank/DDBJ databases">
        <authorList>
            <person name="Nowell W R."/>
        </authorList>
    </citation>
    <scope>NUCLEOTIDE SEQUENCE</scope>
</reference>
<proteinExistence type="predicted"/>
<feature type="non-terminal residue" evidence="2">
    <location>
        <position position="1"/>
    </location>
</feature>
<feature type="region of interest" description="Disordered" evidence="1">
    <location>
        <begin position="1"/>
        <end position="50"/>
    </location>
</feature>
<dbReference type="Proteomes" id="UP000681720">
    <property type="component" value="Unassembled WGS sequence"/>
</dbReference>
<gene>
    <name evidence="2" type="ORF">BYL167_LOCUS55900</name>
    <name evidence="3" type="ORF">GIL414_LOCUS78551</name>
</gene>
<name>A0A8S3DH88_9BILA</name>
<protein>
    <submittedName>
        <fullName evidence="2">Uncharacterized protein</fullName>
    </submittedName>
</protein>
<dbReference type="Proteomes" id="UP000681967">
    <property type="component" value="Unassembled WGS sequence"/>
</dbReference>
<feature type="compositionally biased region" description="Basic and acidic residues" evidence="1">
    <location>
        <begin position="1"/>
        <end position="18"/>
    </location>
</feature>